<feature type="compositionally biased region" description="Polar residues" evidence="5">
    <location>
        <begin position="821"/>
        <end position="836"/>
    </location>
</feature>
<dbReference type="GO" id="GO:0005634">
    <property type="term" value="C:nucleus"/>
    <property type="evidence" value="ECO:0007669"/>
    <property type="project" value="UniProtKB-SubCell"/>
</dbReference>
<keyword evidence="2" id="KW-0479">Metal-binding</keyword>
<feature type="domain" description="Zn(2)-C6 fungal-type" evidence="6">
    <location>
        <begin position="34"/>
        <end position="64"/>
    </location>
</feature>
<comment type="subcellular location">
    <subcellularLocation>
        <location evidence="1">Nucleus</location>
    </subcellularLocation>
</comment>
<accession>A0A061AP16</accession>
<dbReference type="GO" id="GO:0008270">
    <property type="term" value="F:zinc ion binding"/>
    <property type="evidence" value="ECO:0007669"/>
    <property type="project" value="InterPro"/>
</dbReference>
<dbReference type="InterPro" id="IPR050613">
    <property type="entry name" value="Sec_Metabolite_Reg"/>
</dbReference>
<keyword evidence="3" id="KW-0862">Zinc</keyword>
<dbReference type="InterPro" id="IPR001138">
    <property type="entry name" value="Zn2Cys6_DnaBD"/>
</dbReference>
<reference evidence="7" key="1">
    <citation type="journal article" date="2014" name="Genome Announc.">
        <title>Genome sequence of the yeast Cyberlindnera fabianii (Hansenula fabianii).</title>
        <authorList>
            <person name="Freel K.C."/>
            <person name="Sarilar V."/>
            <person name="Neuveglise C."/>
            <person name="Devillers H."/>
            <person name="Friedrich A."/>
            <person name="Schacherer J."/>
        </authorList>
    </citation>
    <scope>NUCLEOTIDE SEQUENCE</scope>
    <source>
        <strain evidence="7">YJS4271</strain>
    </source>
</reference>
<feature type="compositionally biased region" description="Polar residues" evidence="5">
    <location>
        <begin position="129"/>
        <end position="146"/>
    </location>
</feature>
<dbReference type="Proteomes" id="UP000189513">
    <property type="component" value="Unassembled WGS sequence"/>
</dbReference>
<dbReference type="GO" id="GO:0006351">
    <property type="term" value="P:DNA-templated transcription"/>
    <property type="evidence" value="ECO:0007669"/>
    <property type="project" value="InterPro"/>
</dbReference>
<dbReference type="GO" id="GO:0000981">
    <property type="term" value="F:DNA-binding transcription factor activity, RNA polymerase II-specific"/>
    <property type="evidence" value="ECO:0007669"/>
    <property type="project" value="InterPro"/>
</dbReference>
<evidence type="ECO:0000256" key="1">
    <source>
        <dbReference type="ARBA" id="ARBA00004123"/>
    </source>
</evidence>
<dbReference type="STRING" id="36022.A0A061AP16"/>
<evidence type="ECO:0000313" key="7">
    <source>
        <dbReference type="EMBL" id="CDR36424.1"/>
    </source>
</evidence>
<feature type="region of interest" description="Disordered" evidence="5">
    <location>
        <begin position="124"/>
        <end position="260"/>
    </location>
</feature>
<keyword evidence="9" id="KW-1185">Reference proteome</keyword>
<dbReference type="EMBL" id="MPUK01000001">
    <property type="protein sequence ID" value="ONH69773.1"/>
    <property type="molecule type" value="Genomic_DNA"/>
</dbReference>
<evidence type="ECO:0000313" key="9">
    <source>
        <dbReference type="Proteomes" id="UP000189513"/>
    </source>
</evidence>
<dbReference type="Gene3D" id="4.10.240.10">
    <property type="entry name" value="Zn(2)-C6 fungal-type DNA-binding domain"/>
    <property type="match status" value="1"/>
</dbReference>
<dbReference type="InterPro" id="IPR007219">
    <property type="entry name" value="XnlR_reg_dom"/>
</dbReference>
<name>A0A061AP16_CYBFA</name>
<dbReference type="EMBL" id="LK052886">
    <property type="protein sequence ID" value="CDR36424.1"/>
    <property type="molecule type" value="Genomic_DNA"/>
</dbReference>
<proteinExistence type="predicted"/>
<organism evidence="7">
    <name type="scientific">Cyberlindnera fabianii</name>
    <name type="common">Yeast</name>
    <name type="synonym">Hansenula fabianii</name>
    <dbReference type="NCBI Taxonomy" id="36022"/>
    <lineage>
        <taxon>Eukaryota</taxon>
        <taxon>Fungi</taxon>
        <taxon>Dikarya</taxon>
        <taxon>Ascomycota</taxon>
        <taxon>Saccharomycotina</taxon>
        <taxon>Saccharomycetes</taxon>
        <taxon>Phaffomycetales</taxon>
        <taxon>Phaffomycetaceae</taxon>
        <taxon>Cyberlindnera</taxon>
    </lineage>
</organism>
<evidence type="ECO:0000256" key="2">
    <source>
        <dbReference type="ARBA" id="ARBA00022723"/>
    </source>
</evidence>
<evidence type="ECO:0000259" key="6">
    <source>
        <dbReference type="PROSITE" id="PS50048"/>
    </source>
</evidence>
<dbReference type="Pfam" id="PF00172">
    <property type="entry name" value="Zn_clus"/>
    <property type="match status" value="1"/>
</dbReference>
<dbReference type="PANTHER" id="PTHR31001">
    <property type="entry name" value="UNCHARACTERIZED TRANSCRIPTIONAL REGULATORY PROTEIN"/>
    <property type="match status" value="1"/>
</dbReference>
<dbReference type="CDD" id="cd12148">
    <property type="entry name" value="fungal_TF_MHR"/>
    <property type="match status" value="1"/>
</dbReference>
<dbReference type="InterPro" id="IPR036864">
    <property type="entry name" value="Zn2-C6_fun-type_DNA-bd_sf"/>
</dbReference>
<dbReference type="AlphaFoldDB" id="A0A061AP16"/>
<evidence type="ECO:0000256" key="4">
    <source>
        <dbReference type="ARBA" id="ARBA00023242"/>
    </source>
</evidence>
<evidence type="ECO:0000313" key="8">
    <source>
        <dbReference type="EMBL" id="ONH69773.1"/>
    </source>
</evidence>
<dbReference type="PROSITE" id="PS00463">
    <property type="entry name" value="ZN2_CY6_FUNGAL_1"/>
    <property type="match status" value="1"/>
</dbReference>
<feature type="compositionally biased region" description="Low complexity" evidence="5">
    <location>
        <begin position="147"/>
        <end position="172"/>
    </location>
</feature>
<gene>
    <name evidence="8" type="ORF">BON22_0777</name>
    <name evidence="7" type="ORF">CYFA0S_01e01354g</name>
</gene>
<reference evidence="8" key="3">
    <citation type="submission" date="2017-01" db="EMBL/GenBank/DDBJ databases">
        <authorList>
            <person name="Mah S.A."/>
            <person name="Swanson W.J."/>
            <person name="Moy G.W."/>
            <person name="Vacquier V.D."/>
        </authorList>
    </citation>
    <scope>NUCLEOTIDE SEQUENCE [LARGE SCALE GENOMIC DNA]</scope>
    <source>
        <strain evidence="8">65</strain>
    </source>
</reference>
<dbReference type="SMART" id="SM00066">
    <property type="entry name" value="GAL4"/>
    <property type="match status" value="1"/>
</dbReference>
<dbReference type="OrthoDB" id="3980007at2759"/>
<sequence>MEEKLVPMKDQNALVMGNGKVFKIQKVRQRKIHSCVPCHQRKVKCSREHPVCQNCTKNDLECKYFVNDRVSRGKKNKDLDKELEQKKKQELKAYIEKAKTLSTGSSISPPPEGLAMAQEQLNKIKKSSPAMTQHQIQPRPVSSHSHSQSPYQDIPSSSSSSHIRSHSDSQSINSNPSPPAAQMAPVQTYGSGQVPIHILPDSGSEHGAESPKEKSLTFSDSDSSASNESLSPPKLHNPQLLPTEKPRGSTVQSPYDPMGQNLNNAILSDFTVRQTPQAAVPPRTQLVEAFSNGFSNTNSTSQPLNLQSQTVPVILLRKPHVIPNWKLEEIYSALPSKERSYGLVQRYTTSIHPVLPLLDINEFIEEHDAFWENTVDNKMEFIVLLYAVLYAASKAECFEFSYDEITKFELSNEIHKYLRVARSALQAIKFPYKYSLRVLQAAVIIHSTLENPHLVDVGELVRIAQSINLDRDPATFHNISDPALVQLRRLLWWEIFYLDCMTALKQMSTPLIRLEEFDTSLPVEYVNNVLHTGTCFLNGKFRYALILNELTRFIYGIQILPFNTIQVLKQKILDLHISCNASIMNLENVEKSRKLTYEEKTFIDWAKYMLSGYCDRAVLLLQKKIVLSNVLNTNEDGNNQIFHNSYNQMVNNKRSKFSIDTLFRSSDSNYLNPDAHLTHYSYDDLSNNLIPAALHYLYEFLKNNNDDIYNRFNWEIRNNLPFDAIILVLTNLISDLEKNGHDSRSYELRNDVRYHLLDKAIDLIFIKFDNKKRSIIKNCFTLIRYLFQILRLKYLRNDTQNTLIDFNSLYTEQVIPKPLNSRVSSDARNETSQPKPTNDGFFPPMQTTSCAQIAPRAIRAVAGNTQSISFAQQQFNPLNSVSLSDMFVNGLTSEFYQTGVSSGANTDNTVDDGYKEHELQRIKSQITKFLREERLPDDDRFNNKFYTLIENEVKELIERLI</sequence>
<feature type="region of interest" description="Disordered" evidence="5">
    <location>
        <begin position="820"/>
        <end position="844"/>
    </location>
</feature>
<dbReference type="GO" id="GO:0003677">
    <property type="term" value="F:DNA binding"/>
    <property type="evidence" value="ECO:0007669"/>
    <property type="project" value="InterPro"/>
</dbReference>
<dbReference type="SMART" id="SM00906">
    <property type="entry name" value="Fungal_trans"/>
    <property type="match status" value="1"/>
</dbReference>
<protein>
    <submittedName>
        <fullName evidence="7">CYFA0S01e01354g1_1</fullName>
    </submittedName>
    <submittedName>
        <fullName evidence="8">Glucose starvation modulator protein 1</fullName>
    </submittedName>
</protein>
<keyword evidence="4" id="KW-0539">Nucleus</keyword>
<dbReference type="Pfam" id="PF04082">
    <property type="entry name" value="Fungal_trans"/>
    <property type="match status" value="1"/>
</dbReference>
<evidence type="ECO:0000256" key="3">
    <source>
        <dbReference type="ARBA" id="ARBA00022833"/>
    </source>
</evidence>
<dbReference type="SUPFAM" id="SSF57701">
    <property type="entry name" value="Zn2/Cys6 DNA-binding domain"/>
    <property type="match status" value="1"/>
</dbReference>
<evidence type="ECO:0000256" key="5">
    <source>
        <dbReference type="SAM" id="MobiDB-lite"/>
    </source>
</evidence>
<dbReference type="CDD" id="cd00067">
    <property type="entry name" value="GAL4"/>
    <property type="match status" value="1"/>
</dbReference>
<dbReference type="VEuPathDB" id="FungiDB:BON22_0777"/>
<dbReference type="OMA" id="SCAQIAP"/>
<reference evidence="9" key="2">
    <citation type="journal article" date="2017" name="Genome Announc.">
        <title>Genome sequences of Cyberlindnera fabianii 65, Pichia kudriavzevii 129, and Saccharomyces cerevisiae 131 isolated from fermented masau fruits in Zimbabwe.</title>
        <authorList>
            <person name="van Rijswijck I.M.H."/>
            <person name="Derks M.F.L."/>
            <person name="Abee T."/>
            <person name="de Ridder D."/>
            <person name="Smid E.J."/>
        </authorList>
    </citation>
    <scope>NUCLEOTIDE SEQUENCE [LARGE SCALE GENOMIC DNA]</scope>
    <source>
        <strain evidence="9">65</strain>
    </source>
</reference>
<feature type="compositionally biased region" description="Basic and acidic residues" evidence="5">
    <location>
        <begin position="203"/>
        <end position="215"/>
    </location>
</feature>
<feature type="compositionally biased region" description="Low complexity" evidence="5">
    <location>
        <begin position="216"/>
        <end position="231"/>
    </location>
</feature>
<dbReference type="PROSITE" id="PS50048">
    <property type="entry name" value="ZN2_CY6_FUNGAL_2"/>
    <property type="match status" value="1"/>
</dbReference>